<evidence type="ECO:0000313" key="1">
    <source>
        <dbReference type="EMBL" id="CAB4689173.1"/>
    </source>
</evidence>
<name>A0A6J6NXV9_9ZZZZ</name>
<dbReference type="EMBL" id="CAEZXE010000155">
    <property type="protein sequence ID" value="CAB4689173.1"/>
    <property type="molecule type" value="Genomic_DNA"/>
</dbReference>
<accession>A0A6J6NXV9</accession>
<sequence length="91" mass="10168">MGAEHERTSLLGLKLAHDSVPKHSCGTEFRNFHKEVHANREEERKATSEEIDIESLGQCGAYVFLAIGNGEREFLNCGRPCFLHVVAGDRD</sequence>
<gene>
    <name evidence="1" type="ORF">UFOPK2350_01487</name>
</gene>
<organism evidence="1">
    <name type="scientific">freshwater metagenome</name>
    <dbReference type="NCBI Taxonomy" id="449393"/>
    <lineage>
        <taxon>unclassified sequences</taxon>
        <taxon>metagenomes</taxon>
        <taxon>ecological metagenomes</taxon>
    </lineage>
</organism>
<dbReference type="AlphaFoldDB" id="A0A6J6NXV9"/>
<reference evidence="1" key="1">
    <citation type="submission" date="2020-05" db="EMBL/GenBank/DDBJ databases">
        <authorList>
            <person name="Chiriac C."/>
            <person name="Salcher M."/>
            <person name="Ghai R."/>
            <person name="Kavagutti S V."/>
        </authorList>
    </citation>
    <scope>NUCLEOTIDE SEQUENCE</scope>
</reference>
<protein>
    <submittedName>
        <fullName evidence="1">Unannotated protein</fullName>
    </submittedName>
</protein>
<proteinExistence type="predicted"/>